<dbReference type="Pfam" id="PF07992">
    <property type="entry name" value="Pyr_redox_2"/>
    <property type="match status" value="1"/>
</dbReference>
<evidence type="ECO:0000256" key="4">
    <source>
        <dbReference type="ARBA" id="ARBA00023002"/>
    </source>
</evidence>
<evidence type="ECO:0000259" key="5">
    <source>
        <dbReference type="Pfam" id="PF07992"/>
    </source>
</evidence>
<dbReference type="InterPro" id="IPR023753">
    <property type="entry name" value="FAD/NAD-binding_dom"/>
</dbReference>
<dbReference type="PANTHER" id="PTHR43557:SF2">
    <property type="entry name" value="RIESKE DOMAIN-CONTAINING PROTEIN-RELATED"/>
    <property type="match status" value="1"/>
</dbReference>
<dbReference type="SUPFAM" id="SSF55424">
    <property type="entry name" value="FAD/NAD-linked reductases, dimerisation (C-terminal) domain"/>
    <property type="match status" value="1"/>
</dbReference>
<evidence type="ECO:0000256" key="1">
    <source>
        <dbReference type="ARBA" id="ARBA00001974"/>
    </source>
</evidence>
<evidence type="ECO:0000256" key="2">
    <source>
        <dbReference type="ARBA" id="ARBA00022630"/>
    </source>
</evidence>
<feature type="domain" description="FAD/NAD(P)-binding" evidence="5">
    <location>
        <begin position="5"/>
        <end position="301"/>
    </location>
</feature>
<protein>
    <submittedName>
        <fullName evidence="6">NAD(P)/FAD-dependent oxidoreductase</fullName>
    </submittedName>
</protein>
<evidence type="ECO:0000256" key="3">
    <source>
        <dbReference type="ARBA" id="ARBA00022827"/>
    </source>
</evidence>
<accession>A0ABW3G383</accession>
<keyword evidence="4" id="KW-0560">Oxidoreductase</keyword>
<dbReference type="Gene3D" id="3.50.50.60">
    <property type="entry name" value="FAD/NAD(P)-binding domain"/>
    <property type="match status" value="2"/>
</dbReference>
<proteinExistence type="predicted"/>
<evidence type="ECO:0000313" key="6">
    <source>
        <dbReference type="EMBL" id="MFD0924634.1"/>
    </source>
</evidence>
<dbReference type="PRINTS" id="PR00368">
    <property type="entry name" value="FADPNR"/>
</dbReference>
<dbReference type="Gene3D" id="3.30.390.30">
    <property type="match status" value="1"/>
</dbReference>
<gene>
    <name evidence="6" type="ORF">ACFQ04_02675</name>
</gene>
<dbReference type="InterPro" id="IPR016156">
    <property type="entry name" value="FAD/NAD-linked_Rdtase_dimer_sf"/>
</dbReference>
<keyword evidence="7" id="KW-1185">Reference proteome</keyword>
<evidence type="ECO:0000313" key="7">
    <source>
        <dbReference type="Proteomes" id="UP001597068"/>
    </source>
</evidence>
<sequence>METALLVVGSGPAGVAAAQAYRENGGRGRVVVVTPEAHRPYWRPPLSKDFLRGEVGIDDIALQPDEFYTENDIEVLTGTTVSGLDPDRHEVRTGDGETIVYDSLVLATGAAPVPLPAPGGERVPTLRSMADAEALQGWAAGASSALVMGGGFIGCEAAASLAARGVATTVVAPDAVPQDRRLGPDAGRRLAGILEQAGVRYVGGAHVESVSGAPGEGMAAVLDAGVTVDVDLVLAATGVTPRTDLAADAGLAMRSERIAVDASMRTSAPDVYAAGDVASAVNATAGRPISTEHWQDAEDQGRVAGAVAAGADAQWDAVPGFWTEIAGATVKYSAWGDGHADAIAVHHDDGGLTVWYVDGSGVVVGVLTHNCDDDYERGGELIAQGSAAPVSARS</sequence>
<organism evidence="6 7">
    <name type="scientific">Williamsia deligens</name>
    <dbReference type="NCBI Taxonomy" id="321325"/>
    <lineage>
        <taxon>Bacteria</taxon>
        <taxon>Bacillati</taxon>
        <taxon>Actinomycetota</taxon>
        <taxon>Actinomycetes</taxon>
        <taxon>Mycobacteriales</taxon>
        <taxon>Nocardiaceae</taxon>
        <taxon>Williamsia</taxon>
    </lineage>
</organism>
<dbReference type="InterPro" id="IPR036188">
    <property type="entry name" value="FAD/NAD-bd_sf"/>
</dbReference>
<dbReference type="InterPro" id="IPR050446">
    <property type="entry name" value="FAD-oxidoreductase/Apoptosis"/>
</dbReference>
<keyword evidence="3" id="KW-0274">FAD</keyword>
<keyword evidence="2" id="KW-0285">Flavoprotein</keyword>
<dbReference type="PANTHER" id="PTHR43557">
    <property type="entry name" value="APOPTOSIS-INDUCING FACTOR 1"/>
    <property type="match status" value="1"/>
</dbReference>
<comment type="caution">
    <text evidence="6">The sequence shown here is derived from an EMBL/GenBank/DDBJ whole genome shotgun (WGS) entry which is preliminary data.</text>
</comment>
<dbReference type="EMBL" id="JBHTIL010000001">
    <property type="protein sequence ID" value="MFD0924634.1"/>
    <property type="molecule type" value="Genomic_DNA"/>
</dbReference>
<dbReference type="RefSeq" id="WP_253647349.1">
    <property type="nucleotide sequence ID" value="NZ_BAAAMO010000002.1"/>
</dbReference>
<dbReference type="PRINTS" id="PR00411">
    <property type="entry name" value="PNDRDTASEI"/>
</dbReference>
<dbReference type="SUPFAM" id="SSF51905">
    <property type="entry name" value="FAD/NAD(P)-binding domain"/>
    <property type="match status" value="2"/>
</dbReference>
<comment type="cofactor">
    <cofactor evidence="1">
        <name>FAD</name>
        <dbReference type="ChEBI" id="CHEBI:57692"/>
    </cofactor>
</comment>
<reference evidence="7" key="1">
    <citation type="journal article" date="2019" name="Int. J. Syst. Evol. Microbiol.">
        <title>The Global Catalogue of Microorganisms (GCM) 10K type strain sequencing project: providing services to taxonomists for standard genome sequencing and annotation.</title>
        <authorList>
            <consortium name="The Broad Institute Genomics Platform"/>
            <consortium name="The Broad Institute Genome Sequencing Center for Infectious Disease"/>
            <person name="Wu L."/>
            <person name="Ma J."/>
        </authorList>
    </citation>
    <scope>NUCLEOTIDE SEQUENCE [LARGE SCALE GENOMIC DNA]</scope>
    <source>
        <strain evidence="7">CCUG 50873</strain>
    </source>
</reference>
<name>A0ABW3G383_9NOCA</name>
<dbReference type="Proteomes" id="UP001597068">
    <property type="component" value="Unassembled WGS sequence"/>
</dbReference>